<gene>
    <name evidence="2" type="ORF">BSTOLATCC_MIC31985</name>
</gene>
<reference evidence="2" key="1">
    <citation type="submission" date="2021-09" db="EMBL/GenBank/DDBJ databases">
        <authorList>
            <consortium name="AG Swart"/>
            <person name="Singh M."/>
            <person name="Singh A."/>
            <person name="Seah K."/>
            <person name="Emmerich C."/>
        </authorList>
    </citation>
    <scope>NUCLEOTIDE SEQUENCE</scope>
    <source>
        <strain evidence="2">ATCC30299</strain>
    </source>
</reference>
<evidence type="ECO:0000313" key="3">
    <source>
        <dbReference type="Proteomes" id="UP001162131"/>
    </source>
</evidence>
<comment type="caution">
    <text evidence="2">The sequence shown here is derived from an EMBL/GenBank/DDBJ whole genome shotgun (WGS) entry which is preliminary data.</text>
</comment>
<feature type="compositionally biased region" description="Low complexity" evidence="1">
    <location>
        <begin position="34"/>
        <end position="49"/>
    </location>
</feature>
<sequence length="494" mass="55926">MFQGENQRDQIIKPNFQVYGKNLPPISSIKNQPNISQGSNNLSNLSQNDPSSYLSRAKLSRNQSECSIVSNIPMPGKYLDLEVQPIQNNDSAVPKQSTIMNFNLRKNAAEAFKFSQFKPKEGIPPMLKAVALKRSYSQQDKVRDVIKPSSVSYFESSRREPVAGYSEIYTSEESFKPAFILSSSAQMGKVPKNDWKTLSEPPSIYTLNEQSKSTIIRSGIINKSEQDMRSIWSKDSYKAQSEFYRTTSNEEILRTSILETDNFSADQQNPPSDCRMPENVPPKDITFITSVNANQNQNPDINEVKSEPVFQDLSDVASYKSSIQPSICLKPLIKETNSSEKSQKWYGVPQKVRFLVNENYVQTLKPCNFYEEHKDLLPVFPVKKYRHPKLLLKGSAVKEGNLIRKEIVKDEDHLIRVLNREGTPWVQYNLKPAHQVRQDPFCTNYGELLKLDIVKGGGDLGKSLGEFFKVNADAECVFSHDGISEGSLGLNSRR</sequence>
<keyword evidence="3" id="KW-1185">Reference proteome</keyword>
<evidence type="ECO:0000313" key="2">
    <source>
        <dbReference type="EMBL" id="CAG9322874.1"/>
    </source>
</evidence>
<accession>A0AAU9JPQ2</accession>
<proteinExistence type="predicted"/>
<evidence type="ECO:0000256" key="1">
    <source>
        <dbReference type="SAM" id="MobiDB-lite"/>
    </source>
</evidence>
<protein>
    <submittedName>
        <fullName evidence="2">Uncharacterized protein</fullName>
    </submittedName>
</protein>
<organism evidence="2 3">
    <name type="scientific">Blepharisma stoltei</name>
    <dbReference type="NCBI Taxonomy" id="1481888"/>
    <lineage>
        <taxon>Eukaryota</taxon>
        <taxon>Sar</taxon>
        <taxon>Alveolata</taxon>
        <taxon>Ciliophora</taxon>
        <taxon>Postciliodesmatophora</taxon>
        <taxon>Heterotrichea</taxon>
        <taxon>Heterotrichida</taxon>
        <taxon>Blepharismidae</taxon>
        <taxon>Blepharisma</taxon>
    </lineage>
</organism>
<feature type="region of interest" description="Disordered" evidence="1">
    <location>
        <begin position="27"/>
        <end position="49"/>
    </location>
</feature>
<dbReference type="AlphaFoldDB" id="A0AAU9JPQ2"/>
<dbReference type="Proteomes" id="UP001162131">
    <property type="component" value="Unassembled WGS sequence"/>
</dbReference>
<dbReference type="EMBL" id="CAJZBQ010000032">
    <property type="protein sequence ID" value="CAG9322874.1"/>
    <property type="molecule type" value="Genomic_DNA"/>
</dbReference>
<name>A0AAU9JPQ2_9CILI</name>